<proteinExistence type="predicted"/>
<dbReference type="HOGENOM" id="CLU_1409247_0_0_1"/>
<protein>
    <recommendedName>
        <fullName evidence="4">SPX domain-containing protein</fullName>
    </recommendedName>
</protein>
<dbReference type="EMBL" id="JH930472">
    <property type="protein sequence ID" value="EKM55221.1"/>
    <property type="molecule type" value="Genomic_DNA"/>
</dbReference>
<dbReference type="AlphaFoldDB" id="K5UYJ5"/>
<evidence type="ECO:0000313" key="2">
    <source>
        <dbReference type="EMBL" id="EKM55221.1"/>
    </source>
</evidence>
<evidence type="ECO:0000256" key="1">
    <source>
        <dbReference type="SAM" id="MobiDB-lite"/>
    </source>
</evidence>
<dbReference type="GeneID" id="18916363"/>
<accession>K5UYJ5</accession>
<dbReference type="KEGG" id="pco:PHACADRAFT_255678"/>
<feature type="region of interest" description="Disordered" evidence="1">
    <location>
        <begin position="171"/>
        <end position="193"/>
    </location>
</feature>
<dbReference type="STRING" id="650164.K5UYJ5"/>
<organism evidence="2 3">
    <name type="scientific">Phanerochaete carnosa (strain HHB-10118-sp)</name>
    <name type="common">White-rot fungus</name>
    <name type="synonym">Peniophora carnosa</name>
    <dbReference type="NCBI Taxonomy" id="650164"/>
    <lineage>
        <taxon>Eukaryota</taxon>
        <taxon>Fungi</taxon>
        <taxon>Dikarya</taxon>
        <taxon>Basidiomycota</taxon>
        <taxon>Agaricomycotina</taxon>
        <taxon>Agaricomycetes</taxon>
        <taxon>Polyporales</taxon>
        <taxon>Phanerochaetaceae</taxon>
        <taxon>Phanerochaete</taxon>
    </lineage>
</organism>
<dbReference type="InParanoid" id="K5UYJ5"/>
<gene>
    <name evidence="2" type="ORF">PHACADRAFT_255678</name>
</gene>
<sequence length="193" mass="21527">MQALQALSTHLGTISDEFKENLSALAREVASTARPVSATSTSFHPHSTASNPAAVTVHTPGFLHRGGRSDLYQWREIFQLYVDTEVFESRSEAARGERNVEDAESRLALFTQRLAARGYDVGGHALKLKQSRRALQTFLDLNVFILDLKKVRPGATPHPRTPMFRSFALTHSHAHPPACRSSSSRRPRRRARS</sequence>
<dbReference type="Proteomes" id="UP000008370">
    <property type="component" value="Unassembled WGS sequence"/>
</dbReference>
<feature type="compositionally biased region" description="Basic residues" evidence="1">
    <location>
        <begin position="183"/>
        <end position="193"/>
    </location>
</feature>
<keyword evidence="3" id="KW-1185">Reference proteome</keyword>
<name>K5UYJ5_PHACS</name>
<dbReference type="RefSeq" id="XP_007395557.1">
    <property type="nucleotide sequence ID" value="XM_007395495.1"/>
</dbReference>
<dbReference type="OrthoDB" id="5588846at2759"/>
<evidence type="ECO:0000313" key="3">
    <source>
        <dbReference type="Proteomes" id="UP000008370"/>
    </source>
</evidence>
<reference evidence="2 3" key="1">
    <citation type="journal article" date="2012" name="BMC Genomics">
        <title>Comparative genomics of the white-rot fungi, Phanerochaete carnosa and P. chrysosporium, to elucidate the genetic basis of the distinct wood types they colonize.</title>
        <authorList>
            <person name="Suzuki H."/>
            <person name="MacDonald J."/>
            <person name="Syed K."/>
            <person name="Salamov A."/>
            <person name="Hori C."/>
            <person name="Aerts A."/>
            <person name="Henrissat B."/>
            <person name="Wiebenga A."/>
            <person name="vanKuyk P.A."/>
            <person name="Barry K."/>
            <person name="Lindquist E."/>
            <person name="LaButti K."/>
            <person name="Lapidus A."/>
            <person name="Lucas S."/>
            <person name="Coutinho P."/>
            <person name="Gong Y."/>
            <person name="Samejima M."/>
            <person name="Mahadevan R."/>
            <person name="Abou-Zaid M."/>
            <person name="de Vries R.P."/>
            <person name="Igarashi K."/>
            <person name="Yadav J.S."/>
            <person name="Grigoriev I.V."/>
            <person name="Master E.R."/>
        </authorList>
    </citation>
    <scope>NUCLEOTIDE SEQUENCE [LARGE SCALE GENOMIC DNA]</scope>
    <source>
        <strain evidence="2 3">HHB-10118-sp</strain>
    </source>
</reference>
<evidence type="ECO:0008006" key="4">
    <source>
        <dbReference type="Google" id="ProtNLM"/>
    </source>
</evidence>